<accession>D4CXR4</accession>
<reference evidence="3 4" key="1">
    <citation type="submission" date="2010-02" db="EMBL/GenBank/DDBJ databases">
        <authorList>
            <person name="Weinstock G."/>
            <person name="Sodergren E."/>
            <person name="Clifton S."/>
            <person name="Fulton L."/>
            <person name="Fulton B."/>
            <person name="Courtney L."/>
            <person name="Fronick C."/>
            <person name="Harrison M."/>
            <person name="Strong C."/>
            <person name="Farmer C."/>
            <person name="Delahaunty K."/>
            <person name="Markovic C."/>
            <person name="Hall O."/>
            <person name="Minx P."/>
            <person name="Tomlinson C."/>
            <person name="Mitreva M."/>
            <person name="Nelson J."/>
            <person name="Hou S."/>
            <person name="Wollam A."/>
            <person name="Pepin K.H."/>
            <person name="Johnson M."/>
            <person name="Bhonagiri V."/>
            <person name="Zhang X."/>
            <person name="Suruliraj S."/>
            <person name="Warren W."/>
            <person name="Chinwalla A."/>
            <person name="Mardis E.R."/>
            <person name="Wilson R.K."/>
        </authorList>
    </citation>
    <scope>NUCLEOTIDE SEQUENCE [LARGE SCALE GENOMIC DNA]</scope>
    <source>
        <strain evidence="3 4">ATCC 33693</strain>
    </source>
</reference>
<dbReference type="OrthoDB" id="2065107at2"/>
<dbReference type="GeneID" id="78420422"/>
<feature type="compositionally biased region" description="Polar residues" evidence="1">
    <location>
        <begin position="250"/>
        <end position="260"/>
    </location>
</feature>
<dbReference type="STRING" id="546275.FUSPEROL_02261"/>
<dbReference type="Pfam" id="PF21939">
    <property type="entry name" value="Gp10_C"/>
    <property type="match status" value="1"/>
</dbReference>
<proteinExistence type="predicted"/>
<evidence type="ECO:0000313" key="4">
    <source>
        <dbReference type="Proteomes" id="UP000003748"/>
    </source>
</evidence>
<dbReference type="AlphaFoldDB" id="D4CXR4"/>
<dbReference type="Proteomes" id="UP000003748">
    <property type="component" value="Unassembled WGS sequence"/>
</dbReference>
<evidence type="ECO:0000256" key="1">
    <source>
        <dbReference type="SAM" id="MobiDB-lite"/>
    </source>
</evidence>
<organism evidence="3 4">
    <name type="scientific">Fusobacterium periodonticum ATCC 33693</name>
    <dbReference type="NCBI Taxonomy" id="546275"/>
    <lineage>
        <taxon>Bacteria</taxon>
        <taxon>Fusobacteriati</taxon>
        <taxon>Fusobacteriota</taxon>
        <taxon>Fusobacteriia</taxon>
        <taxon>Fusobacteriales</taxon>
        <taxon>Fusobacteriaceae</taxon>
        <taxon>Fusobacterium</taxon>
    </lineage>
</organism>
<dbReference type="InterPro" id="IPR053827">
    <property type="entry name" value="Gp10_C"/>
</dbReference>
<comment type="caution">
    <text evidence="3">The sequence shown here is derived from an EMBL/GenBank/DDBJ whole genome shotgun (WGS) entry which is preliminary data.</text>
</comment>
<name>D4CXR4_9FUSO</name>
<gene>
    <name evidence="3" type="ORF">FUSPEROL_02261</name>
</gene>
<evidence type="ECO:0000313" key="3">
    <source>
        <dbReference type="EMBL" id="EFE85903.1"/>
    </source>
</evidence>
<evidence type="ECO:0000259" key="2">
    <source>
        <dbReference type="Pfam" id="PF21939"/>
    </source>
</evidence>
<dbReference type="RefSeq" id="WP_005975210.1">
    <property type="nucleotide sequence ID" value="NZ_GG665898.1"/>
</dbReference>
<sequence length="338" mass="37268">MIYNDLYDLEGFIRISTLNDLKTKNFNLKENDIVFVVENFTFYKVKLNDSIINNDILEINTKLKCEKLLAVIDKQEVIKKIEELNNKKSDEIDLASSDNLATSMAVKKINDIVSTKEPKIIKKTAFNLDKTDNFNLDDTNLLGTAKALKALYDELNKKIDNLNLCPYKVGDVYVTTNTANPADLWSGTSWTKLEDRFLKATNSGENPKTIGGSNSKTLTVNNMPIHTHNVWINESGYHTHSQEAHAHTQPAHNHGTNNSTYGGGDPNTAVYGEMGGSANQGDGFYTKYAGGENTGSAQPYIYGSGSHNHSAGIGYSGGGSAFDVTPAYYAVNMWIRIS</sequence>
<feature type="region of interest" description="Disordered" evidence="1">
    <location>
        <begin position="243"/>
        <end position="262"/>
    </location>
</feature>
<protein>
    <recommendedName>
        <fullName evidence="2">Baseplate structural protein Gp10 C-terminal domain-containing protein</fullName>
    </recommendedName>
</protein>
<feature type="domain" description="Baseplate structural protein Gp10 C-terminal" evidence="2">
    <location>
        <begin position="167"/>
        <end position="337"/>
    </location>
</feature>
<dbReference type="HOGENOM" id="CLU_820742_0_0_0"/>
<dbReference type="EMBL" id="ACJY01000101">
    <property type="protein sequence ID" value="EFE85903.1"/>
    <property type="molecule type" value="Genomic_DNA"/>
</dbReference>